<gene>
    <name evidence="1" type="ORF">L2E82_45712</name>
</gene>
<evidence type="ECO:0000313" key="2">
    <source>
        <dbReference type="Proteomes" id="UP001055811"/>
    </source>
</evidence>
<reference evidence="1 2" key="2">
    <citation type="journal article" date="2022" name="Mol. Ecol. Resour.">
        <title>The genomes of chicory, endive, great burdock and yacon provide insights into Asteraceae paleo-polyploidization history and plant inulin production.</title>
        <authorList>
            <person name="Fan W."/>
            <person name="Wang S."/>
            <person name="Wang H."/>
            <person name="Wang A."/>
            <person name="Jiang F."/>
            <person name="Liu H."/>
            <person name="Zhao H."/>
            <person name="Xu D."/>
            <person name="Zhang Y."/>
        </authorList>
    </citation>
    <scope>NUCLEOTIDE SEQUENCE [LARGE SCALE GENOMIC DNA]</scope>
    <source>
        <strain evidence="2">cv. Punajuju</strain>
        <tissue evidence="1">Leaves</tissue>
    </source>
</reference>
<accession>A0ACB8ZSV2</accession>
<protein>
    <submittedName>
        <fullName evidence="1">Uncharacterized protein</fullName>
    </submittedName>
</protein>
<comment type="caution">
    <text evidence="1">The sequence shown here is derived from an EMBL/GenBank/DDBJ whole genome shotgun (WGS) entry which is preliminary data.</text>
</comment>
<organism evidence="1 2">
    <name type="scientific">Cichorium intybus</name>
    <name type="common">Chicory</name>
    <dbReference type="NCBI Taxonomy" id="13427"/>
    <lineage>
        <taxon>Eukaryota</taxon>
        <taxon>Viridiplantae</taxon>
        <taxon>Streptophyta</taxon>
        <taxon>Embryophyta</taxon>
        <taxon>Tracheophyta</taxon>
        <taxon>Spermatophyta</taxon>
        <taxon>Magnoliopsida</taxon>
        <taxon>eudicotyledons</taxon>
        <taxon>Gunneridae</taxon>
        <taxon>Pentapetalae</taxon>
        <taxon>asterids</taxon>
        <taxon>campanulids</taxon>
        <taxon>Asterales</taxon>
        <taxon>Asteraceae</taxon>
        <taxon>Cichorioideae</taxon>
        <taxon>Cichorieae</taxon>
        <taxon>Cichoriinae</taxon>
        <taxon>Cichorium</taxon>
    </lineage>
</organism>
<sequence length="324" mass="35659">MPWLGQDYGHGRGRGLHRVAVGVSLHHPLRTSGIRPTFQDYTISFGRCTEGVQPPGVREAHRHLHSGGSSAPPLHAVLRCVHSGQPNRAANMEIWTPLSDIMYEAGTSRESHLRDPLHRLMHCIVSTSIMQREGGEKVSGEDMTFLWALLDQSRFLHLPFALAVALSTHSTGASTSSPLARGYFITRLARSYGILTAQVAASLTALPPSRTTACTLERMRLMSSSARGSSSGHRPSLLRHPSPRTPSQAGDAGGQSQHQQPRQSRSHSRRIWQPWLPGSRTSWHGSGRYSWIWPLSRAGPLDHSQPGPTITSPRSRGWTLQATW</sequence>
<reference evidence="2" key="1">
    <citation type="journal article" date="2022" name="Mol. Ecol. Resour.">
        <title>The genomes of chicory, endive, great burdock and yacon provide insights into Asteraceae palaeo-polyploidization history and plant inulin production.</title>
        <authorList>
            <person name="Fan W."/>
            <person name="Wang S."/>
            <person name="Wang H."/>
            <person name="Wang A."/>
            <person name="Jiang F."/>
            <person name="Liu H."/>
            <person name="Zhao H."/>
            <person name="Xu D."/>
            <person name="Zhang Y."/>
        </authorList>
    </citation>
    <scope>NUCLEOTIDE SEQUENCE [LARGE SCALE GENOMIC DNA]</scope>
    <source>
        <strain evidence="2">cv. Punajuju</strain>
    </source>
</reference>
<proteinExistence type="predicted"/>
<evidence type="ECO:0000313" key="1">
    <source>
        <dbReference type="EMBL" id="KAI3701069.1"/>
    </source>
</evidence>
<keyword evidence="2" id="KW-1185">Reference proteome</keyword>
<dbReference type="Proteomes" id="UP001055811">
    <property type="component" value="Linkage Group LG08"/>
</dbReference>
<name>A0ACB8ZSV2_CICIN</name>
<dbReference type="EMBL" id="CM042016">
    <property type="protein sequence ID" value="KAI3701069.1"/>
    <property type="molecule type" value="Genomic_DNA"/>
</dbReference>